<dbReference type="EMBL" id="PVEM01000001">
    <property type="protein sequence ID" value="PTD11372.1"/>
    <property type="molecule type" value="Genomic_DNA"/>
</dbReference>
<evidence type="ECO:0000313" key="2">
    <source>
        <dbReference type="EMBL" id="PTD11372.1"/>
    </source>
</evidence>
<dbReference type="InterPro" id="IPR039470">
    <property type="entry name" value="Nuc_deoxyri_tr2"/>
</dbReference>
<proteinExistence type="predicted"/>
<protein>
    <recommendedName>
        <fullName evidence="4">HNH nuclease domain-containing protein</fullName>
    </recommendedName>
</protein>
<evidence type="ECO:0000256" key="1">
    <source>
        <dbReference type="SAM" id="MobiDB-lite"/>
    </source>
</evidence>
<dbReference type="Proteomes" id="UP000241587">
    <property type="component" value="Unassembled WGS sequence"/>
</dbReference>
<feature type="compositionally biased region" description="Basic and acidic residues" evidence="1">
    <location>
        <begin position="420"/>
        <end position="443"/>
    </location>
</feature>
<feature type="region of interest" description="Disordered" evidence="1">
    <location>
        <begin position="420"/>
        <end position="448"/>
    </location>
</feature>
<feature type="compositionally biased region" description="Polar residues" evidence="1">
    <location>
        <begin position="22"/>
        <end position="33"/>
    </location>
</feature>
<evidence type="ECO:0000313" key="3">
    <source>
        <dbReference type="Proteomes" id="UP000241587"/>
    </source>
</evidence>
<dbReference type="OrthoDB" id="2893324at2759"/>
<dbReference type="Gene3D" id="3.40.50.450">
    <property type="match status" value="1"/>
</dbReference>
<name>A0A2T4H6D1_FUSCU</name>
<reference evidence="2 3" key="1">
    <citation type="submission" date="2018-02" db="EMBL/GenBank/DDBJ databases">
        <title>Fusarium culmorum secondary metabolites in fungal-bacterial-plant interactions.</title>
        <authorList>
            <person name="Schmidt R."/>
        </authorList>
    </citation>
    <scope>NUCLEOTIDE SEQUENCE [LARGE SCALE GENOMIC DNA]</scope>
    <source>
        <strain evidence="2 3">PV</strain>
    </source>
</reference>
<gene>
    <name evidence="2" type="ORF">FCULG_00004982</name>
</gene>
<organism evidence="2 3">
    <name type="scientific">Fusarium culmorum</name>
    <dbReference type="NCBI Taxonomy" id="5516"/>
    <lineage>
        <taxon>Eukaryota</taxon>
        <taxon>Fungi</taxon>
        <taxon>Dikarya</taxon>
        <taxon>Ascomycota</taxon>
        <taxon>Pezizomycotina</taxon>
        <taxon>Sordariomycetes</taxon>
        <taxon>Hypocreomycetidae</taxon>
        <taxon>Hypocreales</taxon>
        <taxon>Nectriaceae</taxon>
        <taxon>Fusarium</taxon>
    </lineage>
</organism>
<feature type="region of interest" description="Disordered" evidence="1">
    <location>
        <begin position="1"/>
        <end position="33"/>
    </location>
</feature>
<dbReference type="AlphaFoldDB" id="A0A2T4H6D1"/>
<dbReference type="Pfam" id="PF15891">
    <property type="entry name" value="Nuc_deoxyri_tr2"/>
    <property type="match status" value="1"/>
</dbReference>
<keyword evidence="3" id="KW-1185">Reference proteome</keyword>
<evidence type="ECO:0008006" key="4">
    <source>
        <dbReference type="Google" id="ProtNLM"/>
    </source>
</evidence>
<comment type="caution">
    <text evidence="2">The sequence shown here is derived from an EMBL/GenBank/DDBJ whole genome shotgun (WGS) entry which is preliminary data.</text>
</comment>
<sequence>MATSGMDAPRTGSFKYSEVTRSHGNSQPPKPSFGTNSFPIACLQETGLESRYRCAQVIEKMIRDISPGFRIRVEHLAAILLVQGEDLRDKGHLSPDKCSPYKLKDRLCEISPFCKHYMLQLDATNEERLDRKEWAHALPQLPKPEPRPEPGMSLEDTAMSIHYLCRFRTGQSTQSLSPNLYKKVEEERKVRDNHECVVTGRPNPRVFWFIPRKFNDTKDHNDAAGNIRAGCMYLTKIDLLDKIHSATELGKTQRVWNMLCVDPVIYDALTLGLCAFKYVSKLRLDGGVAKVLLQFFWMPELPGRFNQVMDLNDIRTFDPQNENGFTTFNYDKAINQQKREISVDLSLFQRGGCPIPTRVERTRAAISTPPLLSGQHVYITMPEQEVKQFEQVVTIHWACVTFVALCGGAGRAWFLTGVRHEDGSSQPRDEAFREDEKKKRQETKMSSQATVVMAPQLSNLGNQAASVFLAGTTTSTGNPDWRQVVTDALANYPITILNPNRPDWDSTWREDFSDKRWVEQVSWELDMQEAADIIVFMLHEVTEAPISLMELGLAVRTKSVIVCAHPNYRKRGNVEAVCRKFGAKLLSTQEELVECLIAMLEEVKDLPPVERDTEQEDLCLKRDGNCVVTGRSDPRVFSLIPFTWNNTVMSNNIIGNLSSSSNRLACVNFLKDPNHFCNVRKIGTTNKAWNMLCVHQDLYDHPSEGLCAFKFIDYREVDDGSQMVQAKLRFYWMPKLAARFNQEITLNIDENQDLDETNPYPDGIVRLYQDLQEFYAARCPAPSTKCSELSDWRHQRIRSGHVVSIMMSKDDIKPFESAVKIHWACVMFTALCGGTGCAQYLTGMDQSDGSLQPRDHKFKADEKKKSLASGVEFSIPIR</sequence>
<accession>A0A2T4H6D1</accession>